<dbReference type="SUPFAM" id="SSF48371">
    <property type="entry name" value="ARM repeat"/>
    <property type="match status" value="1"/>
</dbReference>
<name>A0ABV4WTQ8_9CYAN</name>
<accession>A0ABV4WTQ8</accession>
<reference evidence="3 4" key="1">
    <citation type="submission" date="2024-09" db="EMBL/GenBank/DDBJ databases">
        <title>Floridaenema gen nov. (Aerosakkonemataceae, Aerosakkonematales ord. nov., Cyanobacteria) from benthic tropical and subtropical fresh waters, with the description of four new species.</title>
        <authorList>
            <person name="Moretto J.A."/>
            <person name="Berthold D.E."/>
            <person name="Lefler F.W."/>
            <person name="Huang I.-S."/>
            <person name="Laughinghouse H. IV."/>
        </authorList>
    </citation>
    <scope>NUCLEOTIDE SEQUENCE [LARGE SCALE GENOMIC DNA]</scope>
    <source>
        <strain evidence="3 4">BLCC-F167</strain>
    </source>
</reference>
<keyword evidence="2" id="KW-0605">Phycobilisome</keyword>
<evidence type="ECO:0000256" key="2">
    <source>
        <dbReference type="ARBA" id="ARBA00022738"/>
    </source>
</evidence>
<dbReference type="PANTHER" id="PTHR12697:SF38">
    <property type="entry name" value="PBS LYASE HEAT DOMAIN PROTEIN REPEAT-CONTAINING PROTEIN"/>
    <property type="match status" value="1"/>
</dbReference>
<dbReference type="InterPro" id="IPR004155">
    <property type="entry name" value="PBS_lyase_HEAT"/>
</dbReference>
<gene>
    <name evidence="3" type="ORF">ACE1CA_28735</name>
</gene>
<dbReference type="EMBL" id="JBHFNT010000251">
    <property type="protein sequence ID" value="MFB2838497.1"/>
    <property type="molecule type" value="Genomic_DNA"/>
</dbReference>
<evidence type="ECO:0000313" key="4">
    <source>
        <dbReference type="Proteomes" id="UP001576780"/>
    </source>
</evidence>
<evidence type="ECO:0000256" key="1">
    <source>
        <dbReference type="ARBA" id="ARBA00022549"/>
    </source>
</evidence>
<keyword evidence="4" id="KW-1185">Reference proteome</keyword>
<dbReference type="InterPro" id="IPR016024">
    <property type="entry name" value="ARM-type_fold"/>
</dbReference>
<dbReference type="PANTHER" id="PTHR12697">
    <property type="entry name" value="PBS LYASE HEAT-LIKE PROTEIN"/>
    <property type="match status" value="1"/>
</dbReference>
<keyword evidence="1" id="KW-0042">Antenna complex</keyword>
<dbReference type="Gene3D" id="1.25.10.10">
    <property type="entry name" value="Leucine-rich Repeat Variant"/>
    <property type="match status" value="3"/>
</dbReference>
<dbReference type="RefSeq" id="WP_413280808.1">
    <property type="nucleotide sequence ID" value="NZ_JBHFNT010000251.1"/>
</dbReference>
<comment type="caution">
    <text evidence="3">The sequence shown here is derived from an EMBL/GenBank/DDBJ whole genome shotgun (WGS) entry which is preliminary data.</text>
</comment>
<dbReference type="Proteomes" id="UP001576780">
    <property type="component" value="Unassembled WGS sequence"/>
</dbReference>
<evidence type="ECO:0000313" key="3">
    <source>
        <dbReference type="EMBL" id="MFB2838497.1"/>
    </source>
</evidence>
<dbReference type="SMART" id="SM00567">
    <property type="entry name" value="EZ_HEAT"/>
    <property type="match status" value="9"/>
</dbReference>
<protein>
    <submittedName>
        <fullName evidence="3">HEAT repeat domain-containing protein</fullName>
    </submittedName>
</protein>
<proteinExistence type="predicted"/>
<dbReference type="Pfam" id="PF13646">
    <property type="entry name" value="HEAT_2"/>
    <property type="match status" value="3"/>
</dbReference>
<organism evidence="3 4">
    <name type="scientific">Floridaenema evergladense BLCC-F167</name>
    <dbReference type="NCBI Taxonomy" id="3153639"/>
    <lineage>
        <taxon>Bacteria</taxon>
        <taxon>Bacillati</taxon>
        <taxon>Cyanobacteriota</taxon>
        <taxon>Cyanophyceae</taxon>
        <taxon>Oscillatoriophycideae</taxon>
        <taxon>Aerosakkonematales</taxon>
        <taxon>Aerosakkonemataceae</taxon>
        <taxon>Floridanema</taxon>
        <taxon>Floridanema evergladense</taxon>
    </lineage>
</organism>
<dbReference type="Pfam" id="PF03130">
    <property type="entry name" value="HEAT_PBS"/>
    <property type="match status" value="2"/>
</dbReference>
<dbReference type="InterPro" id="IPR011989">
    <property type="entry name" value="ARM-like"/>
</dbReference>
<sequence>MTTTYSTEPINSAKSAIAALTGDDNQTRYYAAWWLGKNKVQSACPFLCAALRDERYRTEQGGYPLRRQAARALGQLKNPQALPDLLTALDCEDLNLREAVVQAIAAIGDRQAIPALITLLKSDSEQPFEAIIEALGTLEAWEVRDLIEPFLQDKSERVQCAAARYLYLLTQEPQYIERLIQNLSHENIYLRWAAAFDLGAIGHLTAAEAIISAKVADSLKLLNLRRILEAVLADEAENGTSGEGKSFLLGAIDRLLLPENREVSVIRGEAIASLIEQLHHHHPAISVIAVESLVEIGTETVEPLIAAFLTCKDHGVQGFIIQALARIGDIRALDLLIEVVGIEVANHCQGSVRRMAARGLGKIGSTTNDISAINRCIEKLNWALSNVEDWALRYAAIVSLQEINTPETQAILAQCLQQQTDQIVSLRCQTALENWQPAKIKINN</sequence>